<organism evidence="2 3">
    <name type="scientific">Cryptolaemus montrouzieri</name>
    <dbReference type="NCBI Taxonomy" id="559131"/>
    <lineage>
        <taxon>Eukaryota</taxon>
        <taxon>Metazoa</taxon>
        <taxon>Ecdysozoa</taxon>
        <taxon>Arthropoda</taxon>
        <taxon>Hexapoda</taxon>
        <taxon>Insecta</taxon>
        <taxon>Pterygota</taxon>
        <taxon>Neoptera</taxon>
        <taxon>Endopterygota</taxon>
        <taxon>Coleoptera</taxon>
        <taxon>Polyphaga</taxon>
        <taxon>Cucujiformia</taxon>
        <taxon>Coccinelloidea</taxon>
        <taxon>Coccinellidae</taxon>
        <taxon>Scymninae</taxon>
        <taxon>Scymnini</taxon>
        <taxon>Cryptolaemus</taxon>
    </lineage>
</organism>
<comment type="caution">
    <text evidence="2">The sequence shown here is derived from an EMBL/GenBank/DDBJ whole genome shotgun (WGS) entry which is preliminary data.</text>
</comment>
<evidence type="ECO:0000313" key="2">
    <source>
        <dbReference type="EMBL" id="KAL3277903.1"/>
    </source>
</evidence>
<reference evidence="2 3" key="1">
    <citation type="journal article" date="2021" name="BMC Biol.">
        <title>Horizontally acquired antibacterial genes associated with adaptive radiation of ladybird beetles.</title>
        <authorList>
            <person name="Li H.S."/>
            <person name="Tang X.F."/>
            <person name="Huang Y.H."/>
            <person name="Xu Z.Y."/>
            <person name="Chen M.L."/>
            <person name="Du X.Y."/>
            <person name="Qiu B.Y."/>
            <person name="Chen P.T."/>
            <person name="Zhang W."/>
            <person name="Slipinski A."/>
            <person name="Escalona H.E."/>
            <person name="Waterhouse R.M."/>
            <person name="Zwick A."/>
            <person name="Pang H."/>
        </authorList>
    </citation>
    <scope>NUCLEOTIDE SEQUENCE [LARGE SCALE GENOMIC DNA]</scope>
    <source>
        <strain evidence="2">SYSU2018</strain>
    </source>
</reference>
<proteinExistence type="predicted"/>
<sequence>LIECTDETDKLKQNEVLALAGEYKVYYECAQASLETPILPFQIPQIPLIQAPITATQNIQTSQTNSPSQSPTQSRPQSPSHSPPQSRSQSPNIIQTQNQQNIPPNLSNIHSSSPVLHQPVLTNCPINKPTNILALCHLIILILVLRLRK</sequence>
<dbReference type="EMBL" id="JABFTP020000103">
    <property type="protein sequence ID" value="KAL3277903.1"/>
    <property type="molecule type" value="Genomic_DNA"/>
</dbReference>
<feature type="region of interest" description="Disordered" evidence="1">
    <location>
        <begin position="57"/>
        <end position="109"/>
    </location>
</feature>
<keyword evidence="3" id="KW-1185">Reference proteome</keyword>
<evidence type="ECO:0000256" key="1">
    <source>
        <dbReference type="SAM" id="MobiDB-lite"/>
    </source>
</evidence>
<feature type="compositionally biased region" description="Low complexity" evidence="1">
    <location>
        <begin position="57"/>
        <end position="105"/>
    </location>
</feature>
<feature type="non-terminal residue" evidence="2">
    <location>
        <position position="1"/>
    </location>
</feature>
<gene>
    <name evidence="2" type="ORF">HHI36_013244</name>
</gene>
<evidence type="ECO:0000313" key="3">
    <source>
        <dbReference type="Proteomes" id="UP001516400"/>
    </source>
</evidence>
<name>A0ABD2NGY4_9CUCU</name>
<dbReference type="Proteomes" id="UP001516400">
    <property type="component" value="Unassembled WGS sequence"/>
</dbReference>
<dbReference type="AlphaFoldDB" id="A0ABD2NGY4"/>
<protein>
    <submittedName>
        <fullName evidence="2">Uncharacterized protein</fullName>
    </submittedName>
</protein>
<accession>A0ABD2NGY4</accession>